<dbReference type="AlphaFoldDB" id="A0A432ZRU4"/>
<dbReference type="Proteomes" id="UP000287996">
    <property type="component" value="Unassembled WGS sequence"/>
</dbReference>
<organism evidence="2 3">
    <name type="scientific">Idiomarina tyrosinivorans</name>
    <dbReference type="NCBI Taxonomy" id="1445662"/>
    <lineage>
        <taxon>Bacteria</taxon>
        <taxon>Pseudomonadati</taxon>
        <taxon>Pseudomonadota</taxon>
        <taxon>Gammaproteobacteria</taxon>
        <taxon>Alteromonadales</taxon>
        <taxon>Idiomarinaceae</taxon>
        <taxon>Idiomarina</taxon>
    </lineage>
</organism>
<accession>A0A432ZRU4</accession>
<sequence length="80" mass="9351">MDIESIVGMLIAPIILFMIFVAPFWVIMHYRSKRQVNQGLSESEHAQLRELAVQAEKMRERIKSLELILDAEAPQWREKA</sequence>
<dbReference type="InterPro" id="IPR009554">
    <property type="entry name" value="Phageshock_PspB"/>
</dbReference>
<protein>
    <submittedName>
        <fullName evidence="2">Envelope stress response membrane protein PspB</fullName>
    </submittedName>
</protein>
<dbReference type="GO" id="GO:0006355">
    <property type="term" value="P:regulation of DNA-templated transcription"/>
    <property type="evidence" value="ECO:0007669"/>
    <property type="project" value="InterPro"/>
</dbReference>
<dbReference type="RefSeq" id="WP_126841691.1">
    <property type="nucleotide sequence ID" value="NZ_PIQH01000004.1"/>
</dbReference>
<evidence type="ECO:0000256" key="1">
    <source>
        <dbReference type="SAM" id="Phobius"/>
    </source>
</evidence>
<gene>
    <name evidence="2" type="ORF">CWI84_06105</name>
</gene>
<dbReference type="EMBL" id="PIQH01000004">
    <property type="protein sequence ID" value="RUO80630.1"/>
    <property type="molecule type" value="Genomic_DNA"/>
</dbReference>
<name>A0A432ZRU4_9GAMM</name>
<evidence type="ECO:0000313" key="3">
    <source>
        <dbReference type="Proteomes" id="UP000287996"/>
    </source>
</evidence>
<keyword evidence="3" id="KW-1185">Reference proteome</keyword>
<feature type="transmembrane region" description="Helical" evidence="1">
    <location>
        <begin position="6"/>
        <end position="27"/>
    </location>
</feature>
<keyword evidence="1" id="KW-1133">Transmembrane helix</keyword>
<dbReference type="OrthoDB" id="6198106at2"/>
<proteinExistence type="predicted"/>
<comment type="caution">
    <text evidence="2">The sequence shown here is derived from an EMBL/GenBank/DDBJ whole genome shotgun (WGS) entry which is preliminary data.</text>
</comment>
<keyword evidence="1" id="KW-0472">Membrane</keyword>
<evidence type="ECO:0000313" key="2">
    <source>
        <dbReference type="EMBL" id="RUO80630.1"/>
    </source>
</evidence>
<reference evidence="2 3" key="1">
    <citation type="journal article" date="2011" name="Front. Microbiol.">
        <title>Genomic signatures of strain selection and enhancement in Bacillus atrophaeus var. globigii, a historical biowarfare simulant.</title>
        <authorList>
            <person name="Gibbons H.S."/>
            <person name="Broomall S.M."/>
            <person name="McNew L.A."/>
            <person name="Daligault H."/>
            <person name="Chapman C."/>
            <person name="Bruce D."/>
            <person name="Karavis M."/>
            <person name="Krepps M."/>
            <person name="McGregor P.A."/>
            <person name="Hong C."/>
            <person name="Park K.H."/>
            <person name="Akmal A."/>
            <person name="Feldman A."/>
            <person name="Lin J.S."/>
            <person name="Chang W.E."/>
            <person name="Higgs B.W."/>
            <person name="Demirev P."/>
            <person name="Lindquist J."/>
            <person name="Liem A."/>
            <person name="Fochler E."/>
            <person name="Read T.D."/>
            <person name="Tapia R."/>
            <person name="Johnson S."/>
            <person name="Bishop-Lilly K.A."/>
            <person name="Detter C."/>
            <person name="Han C."/>
            <person name="Sozhamannan S."/>
            <person name="Rosenzweig C.N."/>
            <person name="Skowronski E.W."/>
        </authorList>
    </citation>
    <scope>NUCLEOTIDE SEQUENCE [LARGE SCALE GENOMIC DNA]</scope>
    <source>
        <strain evidence="2 3">CC-PW-9</strain>
    </source>
</reference>
<dbReference type="NCBIfam" id="TIGR02976">
    <property type="entry name" value="phageshock_pspB"/>
    <property type="match status" value="1"/>
</dbReference>
<dbReference type="NCBIfam" id="NF006993">
    <property type="entry name" value="PRK09458.1"/>
    <property type="match status" value="1"/>
</dbReference>
<dbReference type="GO" id="GO:0009271">
    <property type="term" value="P:phage shock"/>
    <property type="evidence" value="ECO:0007669"/>
    <property type="project" value="InterPro"/>
</dbReference>
<keyword evidence="1" id="KW-0812">Transmembrane</keyword>
<dbReference type="Pfam" id="PF06667">
    <property type="entry name" value="PspB"/>
    <property type="match status" value="1"/>
</dbReference>